<dbReference type="EMBL" id="VWOX01000012">
    <property type="protein sequence ID" value="KAA5540639.1"/>
    <property type="molecule type" value="Genomic_DNA"/>
</dbReference>
<dbReference type="Proteomes" id="UP000324479">
    <property type="component" value="Unassembled WGS sequence"/>
</dbReference>
<feature type="transmembrane region" description="Helical" evidence="2">
    <location>
        <begin position="66"/>
        <end position="92"/>
    </location>
</feature>
<feature type="transmembrane region" description="Helical" evidence="2">
    <location>
        <begin position="184"/>
        <end position="206"/>
    </location>
</feature>
<name>A0A5M6D4G2_9BACT</name>
<feature type="transmembrane region" description="Helical" evidence="2">
    <location>
        <begin position="129"/>
        <end position="156"/>
    </location>
</feature>
<reference evidence="3 4" key="1">
    <citation type="submission" date="2019-08" db="EMBL/GenBank/DDBJ databases">
        <authorList>
            <person name="Dhanesh K."/>
            <person name="Kumar G."/>
            <person name="Sasikala C."/>
            <person name="Venkata Ramana C."/>
        </authorList>
    </citation>
    <scope>NUCLEOTIDE SEQUENCE [LARGE SCALE GENOMIC DNA]</scope>
    <source>
        <strain evidence="3 4">JC645</strain>
    </source>
</reference>
<keyword evidence="2" id="KW-1133">Transmembrane helix</keyword>
<dbReference type="RefSeq" id="WP_150078205.1">
    <property type="nucleotide sequence ID" value="NZ_VWOX01000012.1"/>
</dbReference>
<evidence type="ECO:0000313" key="4">
    <source>
        <dbReference type="Proteomes" id="UP000324479"/>
    </source>
</evidence>
<keyword evidence="2" id="KW-0812">Transmembrane</keyword>
<keyword evidence="2" id="KW-0472">Membrane</keyword>
<proteinExistence type="predicted"/>
<feature type="region of interest" description="Disordered" evidence="1">
    <location>
        <begin position="1"/>
        <end position="41"/>
    </location>
</feature>
<dbReference type="AlphaFoldDB" id="A0A5M6D4G2"/>
<feature type="compositionally biased region" description="Low complexity" evidence="1">
    <location>
        <begin position="1"/>
        <end position="16"/>
    </location>
</feature>
<protein>
    <submittedName>
        <fullName evidence="3">Uncharacterized protein</fullName>
    </submittedName>
</protein>
<evidence type="ECO:0000256" key="1">
    <source>
        <dbReference type="SAM" id="MobiDB-lite"/>
    </source>
</evidence>
<keyword evidence="4" id="KW-1185">Reference proteome</keyword>
<feature type="transmembrane region" description="Helical" evidence="2">
    <location>
        <begin position="98"/>
        <end position="117"/>
    </location>
</feature>
<evidence type="ECO:0000313" key="3">
    <source>
        <dbReference type="EMBL" id="KAA5540639.1"/>
    </source>
</evidence>
<comment type="caution">
    <text evidence="3">The sequence shown here is derived from an EMBL/GenBank/DDBJ whole genome shotgun (WGS) entry which is preliminary data.</text>
</comment>
<sequence>MSADPFPDDPANPFSASASQRRQDPAINPYAPTAEVSESEGFESDADAFRRRYLNHEASIQSVGSLYVLGGALFTLMFVVVAVSMLAAVVNGQLEGEAIAVLLIYGALGVVQLYAGLGLRKFRTGARSIVAIFSALGLLAFPFGTLINGYILYLLLGRKGNVVFSPEYQEVRERTPHIKYKTPVVVKIFVVLLVLVVITGFLMMFLGV</sequence>
<evidence type="ECO:0000256" key="2">
    <source>
        <dbReference type="SAM" id="Phobius"/>
    </source>
</evidence>
<gene>
    <name evidence="3" type="ORF">FYK55_19790</name>
</gene>
<organism evidence="3 4">
    <name type="scientific">Roseiconus nitratireducens</name>
    <dbReference type="NCBI Taxonomy" id="2605748"/>
    <lineage>
        <taxon>Bacteria</taxon>
        <taxon>Pseudomonadati</taxon>
        <taxon>Planctomycetota</taxon>
        <taxon>Planctomycetia</taxon>
        <taxon>Pirellulales</taxon>
        <taxon>Pirellulaceae</taxon>
        <taxon>Roseiconus</taxon>
    </lineage>
</organism>
<accession>A0A5M6D4G2</accession>